<keyword evidence="1" id="KW-1133">Transmembrane helix</keyword>
<evidence type="ECO:0000256" key="1">
    <source>
        <dbReference type="SAM" id="Phobius"/>
    </source>
</evidence>
<feature type="transmembrane region" description="Helical" evidence="1">
    <location>
        <begin position="62"/>
        <end position="80"/>
    </location>
</feature>
<keyword evidence="1" id="KW-0812">Transmembrane</keyword>
<proteinExistence type="predicted"/>
<gene>
    <name evidence="2" type="ORF">OSO01_46370</name>
</gene>
<sequence length="100" mass="11142">MNRYLIIALMIVSLPMTHLFIDAHHSYVLAEQDILVDHQASHDLGLGSGSDQPDKSFITNPALVITLFLLGSQCLFTTVVRAARTKQLLNPVFYQSNFVV</sequence>
<dbReference type="AlphaFoldDB" id="A0A511ZR16"/>
<organism evidence="2 3">
    <name type="scientific">Oceanobacillus sojae</name>
    <dbReference type="NCBI Taxonomy" id="582851"/>
    <lineage>
        <taxon>Bacteria</taxon>
        <taxon>Bacillati</taxon>
        <taxon>Bacillota</taxon>
        <taxon>Bacilli</taxon>
        <taxon>Bacillales</taxon>
        <taxon>Bacillaceae</taxon>
        <taxon>Oceanobacillus</taxon>
    </lineage>
</organism>
<dbReference type="Proteomes" id="UP000321558">
    <property type="component" value="Unassembled WGS sequence"/>
</dbReference>
<comment type="caution">
    <text evidence="2">The sequence shown here is derived from an EMBL/GenBank/DDBJ whole genome shotgun (WGS) entry which is preliminary data.</text>
</comment>
<protein>
    <submittedName>
        <fullName evidence="2">Uncharacterized protein</fullName>
    </submittedName>
</protein>
<evidence type="ECO:0000313" key="2">
    <source>
        <dbReference type="EMBL" id="GEN89898.1"/>
    </source>
</evidence>
<dbReference type="EMBL" id="BJYM01000033">
    <property type="protein sequence ID" value="GEN89898.1"/>
    <property type="molecule type" value="Genomic_DNA"/>
</dbReference>
<keyword evidence="1" id="KW-0472">Membrane</keyword>
<evidence type="ECO:0000313" key="3">
    <source>
        <dbReference type="Proteomes" id="UP000321558"/>
    </source>
</evidence>
<reference evidence="2 3" key="1">
    <citation type="submission" date="2019-07" db="EMBL/GenBank/DDBJ databases">
        <title>Whole genome shotgun sequence of Oceanobacillus sojae NBRC 105379.</title>
        <authorList>
            <person name="Hosoyama A."/>
            <person name="Uohara A."/>
            <person name="Ohji S."/>
            <person name="Ichikawa N."/>
        </authorList>
    </citation>
    <scope>NUCLEOTIDE SEQUENCE [LARGE SCALE GENOMIC DNA]</scope>
    <source>
        <strain evidence="2 3">NBRC 105379</strain>
    </source>
</reference>
<keyword evidence="3" id="KW-1185">Reference proteome</keyword>
<accession>A0A511ZR16</accession>
<name>A0A511ZR16_9BACI</name>